<dbReference type="EMBL" id="BJYG01000023">
    <property type="protein sequence ID" value="GEN63631.1"/>
    <property type="molecule type" value="Genomic_DNA"/>
</dbReference>
<dbReference type="OrthoDB" id="9807209at2"/>
<accession>A0A511XL04</accession>
<evidence type="ECO:0000313" key="1">
    <source>
        <dbReference type="EMBL" id="GEN63631.1"/>
    </source>
</evidence>
<reference evidence="1 2" key="1">
    <citation type="submission" date="2019-07" db="EMBL/GenBank/DDBJ databases">
        <title>Whole genome shotgun sequence of Acetobacter oeni NBRC 105207.</title>
        <authorList>
            <person name="Hosoyama A."/>
            <person name="Uohara A."/>
            <person name="Ohji S."/>
            <person name="Ichikawa N."/>
        </authorList>
    </citation>
    <scope>NUCLEOTIDE SEQUENCE [LARGE SCALE GENOMIC DNA]</scope>
    <source>
        <strain evidence="1 2">NBRC 105207</strain>
    </source>
</reference>
<sequence>MRVTGFVDAAERYRITGWARAESDAAPVRLQVLDRGVVLGEVVADRSRPDLGVMCGFSFDIPGGLSPSERHVIEVRSVSGGEALGHTPWVIDVDGEAAARDALSGHLDIVTWDRIAGWAREGQSDDAPVALQILDNGAVLARIVANGRRPDVAQAGFGTGQCGFDMMLPVPLSPLTRHVIEVRREADGALLPGSPAVLEVADSFDPALEEALERAVTSLRSVEDQERVLSFLLTQADRVARQRADRLSGRSDRERERRLRLAGLPDGAPVMAKRALVIDSRLPAVARDAGSCAVLSHMRVLLSLGYAVSFAAADEMDRDGVDAEALRAEGVTVFRAPFDASVEDVLRRQEGSFDLVYLHRESVATRYLALARQLQPGARMVYSVADLHYLRLQRQGEVQERPELLAQARRVRLAECTAAWSADVVLTHSSVEAEILRRAVPEADVRCVPWAVETAAVVPGFEDRRGVVFFGDYSHAPNVDAVRWLVEEIMPLVWCEAPWIECVLAGSGMPDTLRGLTGERVRVPGHVPDLAGLLGQVRVGVAPLRFGAGVKGKVLECLAAGVPCVMTPVAAEGLNLSGELAELVGQDAAAVARLIVRVHEERGMCEAAARAGLQFVREKYSAAVVVTALADAVARRSVGAA</sequence>
<gene>
    <name evidence="1" type="ORF">AOE01nite_18550</name>
</gene>
<protein>
    <recommendedName>
        <fullName evidence="3">Glycosyltransferase subfamily 4-like N-terminal domain-containing protein</fullName>
    </recommendedName>
</protein>
<comment type="caution">
    <text evidence="1">The sequence shown here is derived from an EMBL/GenBank/DDBJ whole genome shotgun (WGS) entry which is preliminary data.</text>
</comment>
<name>A0A511XL04_9PROT</name>
<evidence type="ECO:0008006" key="3">
    <source>
        <dbReference type="Google" id="ProtNLM"/>
    </source>
</evidence>
<dbReference type="Proteomes" id="UP000321746">
    <property type="component" value="Unassembled WGS sequence"/>
</dbReference>
<keyword evidence="2" id="KW-1185">Reference proteome</keyword>
<dbReference type="CDD" id="cd03801">
    <property type="entry name" value="GT4_PimA-like"/>
    <property type="match status" value="1"/>
</dbReference>
<organism evidence="1 2">
    <name type="scientific">Acetobacter oeni</name>
    <dbReference type="NCBI Taxonomy" id="304077"/>
    <lineage>
        <taxon>Bacteria</taxon>
        <taxon>Pseudomonadati</taxon>
        <taxon>Pseudomonadota</taxon>
        <taxon>Alphaproteobacteria</taxon>
        <taxon>Acetobacterales</taxon>
        <taxon>Acetobacteraceae</taxon>
        <taxon>Acetobacter</taxon>
    </lineage>
</organism>
<dbReference type="Gene3D" id="3.40.50.2000">
    <property type="entry name" value="Glycogen Phosphorylase B"/>
    <property type="match status" value="2"/>
</dbReference>
<proteinExistence type="predicted"/>
<evidence type="ECO:0000313" key="2">
    <source>
        <dbReference type="Proteomes" id="UP000321746"/>
    </source>
</evidence>
<dbReference type="AlphaFoldDB" id="A0A511XL04"/>
<dbReference type="RefSeq" id="WP_146888538.1">
    <property type="nucleotide sequence ID" value="NZ_JACIDL010000012.1"/>
</dbReference>
<dbReference type="SUPFAM" id="SSF53756">
    <property type="entry name" value="UDP-Glycosyltransferase/glycogen phosphorylase"/>
    <property type="match status" value="1"/>
</dbReference>
<dbReference type="Pfam" id="PF13692">
    <property type="entry name" value="Glyco_trans_1_4"/>
    <property type="match status" value="1"/>
</dbReference>